<evidence type="ECO:0000313" key="2">
    <source>
        <dbReference type="EMBL" id="OAE19828.1"/>
    </source>
</evidence>
<organism evidence="2 3">
    <name type="scientific">Marchantia polymorpha subsp. ruderalis</name>
    <dbReference type="NCBI Taxonomy" id="1480154"/>
    <lineage>
        <taxon>Eukaryota</taxon>
        <taxon>Viridiplantae</taxon>
        <taxon>Streptophyta</taxon>
        <taxon>Embryophyta</taxon>
        <taxon>Marchantiophyta</taxon>
        <taxon>Marchantiopsida</taxon>
        <taxon>Marchantiidae</taxon>
        <taxon>Marchantiales</taxon>
        <taxon>Marchantiaceae</taxon>
        <taxon>Marchantia</taxon>
    </lineage>
</organism>
<dbReference type="Proteomes" id="UP000077202">
    <property type="component" value="Unassembled WGS sequence"/>
</dbReference>
<accession>A0A176VFV2</accession>
<comment type="caution">
    <text evidence="2">The sequence shown here is derived from an EMBL/GenBank/DDBJ whole genome shotgun (WGS) entry which is preliminary data.</text>
</comment>
<keyword evidence="3" id="KW-1185">Reference proteome</keyword>
<gene>
    <name evidence="2" type="ORF">AXG93_291s1090</name>
</gene>
<evidence type="ECO:0000313" key="3">
    <source>
        <dbReference type="Proteomes" id="UP000077202"/>
    </source>
</evidence>
<proteinExistence type="predicted"/>
<feature type="compositionally biased region" description="Gly residues" evidence="1">
    <location>
        <begin position="448"/>
        <end position="463"/>
    </location>
</feature>
<dbReference type="AlphaFoldDB" id="A0A176VFV2"/>
<dbReference type="EMBL" id="LVLJ01003745">
    <property type="protein sequence ID" value="OAE19828.1"/>
    <property type="molecule type" value="Genomic_DNA"/>
</dbReference>
<feature type="compositionally biased region" description="Basic and acidic residues" evidence="1">
    <location>
        <begin position="144"/>
        <end position="159"/>
    </location>
</feature>
<sequence length="463" mass="50135">MEQISSIGAFPVIWGSAERPESYPVPSARYASDISIILARTKAHLEILKKNGRAPKFSSRARDCPQRRAIDPPSIGTQIVREGREGNGMEWRGMGEGGGGKLFLLCGQPPSPTLALHLKPAPPEIAISGPGFSGERARSEYVTRNEEHVAHPTRSEAASDRTGPVMDGDCRSSPVDRREGGISRYENADQKTFELSDGSPLPPTKLPLPHAAMPSRSWGVLRIDGGDVRAKDSRNLPTRPAILRTGDDGAVATVANDGPRRPPRAWRGVARLRFSGRGRPADLLAVAPDHVGRRERPSRLARGARPGLGQRDAGPMGAPGRRDFGQSGDGSYRSRDRAEDGPVCDRWFTPRCCRQAKEKPSKNFWKGRVKVKNPFRSSGPPKKERRSPNPLCATHFFHETAGGSGHYHHQRVYFLKDISYPADRGGPTTPATLPPGRAPPARSLGLGARAGAGAGGWGRRGFV</sequence>
<protein>
    <submittedName>
        <fullName evidence="2">Uncharacterized protein</fullName>
    </submittedName>
</protein>
<feature type="region of interest" description="Disordered" evidence="1">
    <location>
        <begin position="425"/>
        <end position="463"/>
    </location>
</feature>
<feature type="region of interest" description="Disordered" evidence="1">
    <location>
        <begin position="371"/>
        <end position="390"/>
    </location>
</feature>
<feature type="compositionally biased region" description="Basic and acidic residues" evidence="1">
    <location>
        <begin position="168"/>
        <end position="179"/>
    </location>
</feature>
<evidence type="ECO:0000256" key="1">
    <source>
        <dbReference type="SAM" id="MobiDB-lite"/>
    </source>
</evidence>
<name>A0A176VFV2_MARPO</name>
<feature type="region of interest" description="Disordered" evidence="1">
    <location>
        <begin position="144"/>
        <end position="179"/>
    </location>
</feature>
<feature type="region of interest" description="Disordered" evidence="1">
    <location>
        <begin position="291"/>
        <end position="340"/>
    </location>
</feature>
<reference evidence="2" key="1">
    <citation type="submission" date="2016-03" db="EMBL/GenBank/DDBJ databases">
        <title>Mechanisms controlling the formation of the plant cell surface in tip-growing cells are functionally conserved among land plants.</title>
        <authorList>
            <person name="Honkanen S."/>
            <person name="Jones V.A."/>
            <person name="Morieri G."/>
            <person name="Champion C."/>
            <person name="Hetherington A.J."/>
            <person name="Kelly S."/>
            <person name="Saint-Marcoux D."/>
            <person name="Proust H."/>
            <person name="Prescott H."/>
            <person name="Dolan L."/>
        </authorList>
    </citation>
    <scope>NUCLEOTIDE SEQUENCE [LARGE SCALE GENOMIC DNA]</scope>
    <source>
        <tissue evidence="2">Whole gametophyte</tissue>
    </source>
</reference>